<evidence type="ECO:0008006" key="3">
    <source>
        <dbReference type="Google" id="ProtNLM"/>
    </source>
</evidence>
<dbReference type="AlphaFoldDB" id="A0A7V2F779"/>
<dbReference type="PANTHER" id="PTHR30373:SF8">
    <property type="entry name" value="BLL7265 PROTEIN"/>
    <property type="match status" value="1"/>
</dbReference>
<evidence type="ECO:0000313" key="2">
    <source>
        <dbReference type="EMBL" id="HER97284.1"/>
    </source>
</evidence>
<gene>
    <name evidence="2" type="ORF">ENO59_12400</name>
</gene>
<comment type="caution">
    <text evidence="2">The sequence shown here is derived from an EMBL/GenBank/DDBJ whole genome shotgun (WGS) entry which is preliminary data.</text>
</comment>
<reference evidence="2" key="1">
    <citation type="journal article" date="2020" name="mSystems">
        <title>Genome- and Community-Level Interaction Insights into Carbon Utilization and Element Cycling Functions of Hydrothermarchaeota in Hydrothermal Sediment.</title>
        <authorList>
            <person name="Zhou Z."/>
            <person name="Liu Y."/>
            <person name="Xu W."/>
            <person name="Pan J."/>
            <person name="Luo Z.H."/>
            <person name="Li M."/>
        </authorList>
    </citation>
    <scope>NUCLEOTIDE SEQUENCE [LARGE SCALE GENOMIC DNA]</scope>
    <source>
        <strain evidence="2">SpSt-143</strain>
    </source>
</reference>
<proteinExistence type="predicted"/>
<dbReference type="Gene3D" id="3.10.310.50">
    <property type="match status" value="1"/>
</dbReference>
<organism evidence="2">
    <name type="scientific">Rhodothermus marinus</name>
    <name type="common">Rhodothermus obamensis</name>
    <dbReference type="NCBI Taxonomy" id="29549"/>
    <lineage>
        <taxon>Bacteria</taxon>
        <taxon>Pseudomonadati</taxon>
        <taxon>Rhodothermota</taxon>
        <taxon>Rhodothermia</taxon>
        <taxon>Rhodothermales</taxon>
        <taxon>Rhodothermaceae</taxon>
        <taxon>Rhodothermus</taxon>
    </lineage>
</organism>
<feature type="transmembrane region" description="Helical" evidence="1">
    <location>
        <begin position="77"/>
        <end position="97"/>
    </location>
</feature>
<keyword evidence="1" id="KW-1133">Transmembrane helix</keyword>
<keyword evidence="1" id="KW-0472">Membrane</keyword>
<dbReference type="EMBL" id="DSGB01000007">
    <property type="protein sequence ID" value="HER97284.1"/>
    <property type="molecule type" value="Genomic_DNA"/>
</dbReference>
<name>A0A7V2F779_RHOMR</name>
<protein>
    <recommendedName>
        <fullName evidence="3">TPM domain-containing protein</fullName>
    </recommendedName>
</protein>
<evidence type="ECO:0000256" key="1">
    <source>
        <dbReference type="SAM" id="Phobius"/>
    </source>
</evidence>
<feature type="transmembrane region" description="Helical" evidence="1">
    <location>
        <begin position="42"/>
        <end position="65"/>
    </location>
</feature>
<sequence length="227" mass="25044">MPIRFSEADFERVRAAVVAAEQQTAGEIVPVVVVRSGSYPEALWKGAALCMALMLLLSLIFVFAYTGWGATWFHTGWGVALLTLLAGSLGGLAAAYVEPFQRWLIGEARLAEQVHLRALEAFVEEEVFRTQDRTGILIFVSLFEHWVEVVGDAGINQRVDPDTWAEVVDLVRQGIRRGQLVDGIVAAVDRCGQLLAEHGVTVRPSDVNELDDALRIRTVQQKRSTDT</sequence>
<accession>A0A7V2F779</accession>
<keyword evidence="1" id="KW-0812">Transmembrane</keyword>
<dbReference type="PANTHER" id="PTHR30373">
    <property type="entry name" value="UPF0603 PROTEIN YGCG"/>
    <property type="match status" value="1"/>
</dbReference>